<keyword evidence="5" id="KW-1185">Reference proteome</keyword>
<dbReference type="InterPro" id="IPR040094">
    <property type="entry name" value="Lbp1-4"/>
</dbReference>
<evidence type="ECO:0000256" key="3">
    <source>
        <dbReference type="ARBA" id="ARBA00023121"/>
    </source>
</evidence>
<proteinExistence type="inferred from homology"/>
<dbReference type="Proteomes" id="UP001432322">
    <property type="component" value="Unassembled WGS sequence"/>
</dbReference>
<keyword evidence="3" id="KW-0446">Lipid-binding</keyword>
<protein>
    <recommendedName>
        <fullName evidence="6">FABP family protein</fullName>
    </recommendedName>
</protein>
<dbReference type="EMBL" id="BTSY01000002">
    <property type="protein sequence ID" value="GMT15763.1"/>
    <property type="molecule type" value="Genomic_DNA"/>
</dbReference>
<keyword evidence="2" id="KW-0813">Transport</keyword>
<sequence>RKMAAIPDEYLATWAYDKQEGFDDYLASKGVPWVIRKLILVSGHVIVFKNEGGGKWSADHQMSKRGSKYVFTLGEEFQAKGFDQAEHKILIAMDGTAVVESHQRLDKPDDPAEIYTYTVENGRLVQAMKSGNA</sequence>
<organism evidence="4 5">
    <name type="scientific">Pristionchus fissidentatus</name>
    <dbReference type="NCBI Taxonomy" id="1538716"/>
    <lineage>
        <taxon>Eukaryota</taxon>
        <taxon>Metazoa</taxon>
        <taxon>Ecdysozoa</taxon>
        <taxon>Nematoda</taxon>
        <taxon>Chromadorea</taxon>
        <taxon>Rhabditida</taxon>
        <taxon>Rhabditina</taxon>
        <taxon>Diplogasteromorpha</taxon>
        <taxon>Diplogasteroidea</taxon>
        <taxon>Neodiplogasteridae</taxon>
        <taxon>Pristionchus</taxon>
    </lineage>
</organism>
<comment type="caution">
    <text evidence="4">The sequence shown here is derived from an EMBL/GenBank/DDBJ whole genome shotgun (WGS) entry which is preliminary data.</text>
</comment>
<dbReference type="AlphaFoldDB" id="A0AAV5VC19"/>
<dbReference type="SUPFAM" id="SSF50814">
    <property type="entry name" value="Lipocalins"/>
    <property type="match status" value="1"/>
</dbReference>
<dbReference type="PANTHER" id="PTHR22725:SF9">
    <property type="entry name" value="FATTY ACID-BINDING PROTEIN HOMOLOG 3"/>
    <property type="match status" value="1"/>
</dbReference>
<evidence type="ECO:0000313" key="5">
    <source>
        <dbReference type="Proteomes" id="UP001432322"/>
    </source>
</evidence>
<evidence type="ECO:0000256" key="2">
    <source>
        <dbReference type="ARBA" id="ARBA00022448"/>
    </source>
</evidence>
<dbReference type="PANTHER" id="PTHR22725">
    <property type="entry name" value="FATTY ACID-BINDING PROTEIN HOMOLOG 1-RELATED-RELATED"/>
    <property type="match status" value="1"/>
</dbReference>
<feature type="non-terminal residue" evidence="4">
    <location>
        <position position="1"/>
    </location>
</feature>
<dbReference type="InterPro" id="IPR000463">
    <property type="entry name" value="Fatty_acid-bd"/>
</dbReference>
<evidence type="ECO:0008006" key="6">
    <source>
        <dbReference type="Google" id="ProtNLM"/>
    </source>
</evidence>
<feature type="non-terminal residue" evidence="4">
    <location>
        <position position="133"/>
    </location>
</feature>
<dbReference type="Gene3D" id="2.40.128.20">
    <property type="match status" value="1"/>
</dbReference>
<evidence type="ECO:0000313" key="4">
    <source>
        <dbReference type="EMBL" id="GMT15763.1"/>
    </source>
</evidence>
<dbReference type="CDD" id="cd00742">
    <property type="entry name" value="FABP"/>
    <property type="match status" value="1"/>
</dbReference>
<dbReference type="InterPro" id="IPR012674">
    <property type="entry name" value="Calycin"/>
</dbReference>
<comment type="similarity">
    <text evidence="1">Belongs to the calycin superfamily. Fatty-acid binding protein (FABP) family.</text>
</comment>
<name>A0AAV5VC19_9BILA</name>
<gene>
    <name evidence="4" type="ORF">PFISCL1PPCAC_7060</name>
</gene>
<dbReference type="PRINTS" id="PR00178">
    <property type="entry name" value="FATTYACIDBP"/>
</dbReference>
<reference evidence="4" key="1">
    <citation type="submission" date="2023-10" db="EMBL/GenBank/DDBJ databases">
        <title>Genome assembly of Pristionchus species.</title>
        <authorList>
            <person name="Yoshida K."/>
            <person name="Sommer R.J."/>
        </authorList>
    </citation>
    <scope>NUCLEOTIDE SEQUENCE</scope>
    <source>
        <strain evidence="4">RS5133</strain>
    </source>
</reference>
<evidence type="ECO:0000256" key="1">
    <source>
        <dbReference type="ARBA" id="ARBA00008390"/>
    </source>
</evidence>
<accession>A0AAV5VC19</accession>
<dbReference type="GO" id="GO:0008289">
    <property type="term" value="F:lipid binding"/>
    <property type="evidence" value="ECO:0007669"/>
    <property type="project" value="UniProtKB-KW"/>
</dbReference>